<comment type="caution">
    <text evidence="1">The sequence shown here is derived from an EMBL/GenBank/DDBJ whole genome shotgun (WGS) entry which is preliminary data.</text>
</comment>
<name>A0A9D1T2Y2_9BACT</name>
<dbReference type="AlphaFoldDB" id="A0A9D1T2Y2"/>
<dbReference type="PROSITE" id="PS51257">
    <property type="entry name" value="PROKAR_LIPOPROTEIN"/>
    <property type="match status" value="1"/>
</dbReference>
<reference evidence="1" key="2">
    <citation type="journal article" date="2021" name="PeerJ">
        <title>Extensive microbial diversity within the chicken gut microbiome revealed by metagenomics and culture.</title>
        <authorList>
            <person name="Gilroy R."/>
            <person name="Ravi A."/>
            <person name="Getino M."/>
            <person name="Pursley I."/>
            <person name="Horton D.L."/>
            <person name="Alikhan N.F."/>
            <person name="Baker D."/>
            <person name="Gharbi K."/>
            <person name="Hall N."/>
            <person name="Watson M."/>
            <person name="Adriaenssens E.M."/>
            <person name="Foster-Nyarko E."/>
            <person name="Jarju S."/>
            <person name="Secka A."/>
            <person name="Antonio M."/>
            <person name="Oren A."/>
            <person name="Chaudhuri R.R."/>
            <person name="La Ragione R."/>
            <person name="Hildebrand F."/>
            <person name="Pallen M.J."/>
        </authorList>
    </citation>
    <scope>NUCLEOTIDE SEQUENCE</scope>
    <source>
        <strain evidence="1">35461</strain>
    </source>
</reference>
<accession>A0A9D1T2Y2</accession>
<dbReference type="Proteomes" id="UP000886845">
    <property type="component" value="Unassembled WGS sequence"/>
</dbReference>
<protein>
    <recommendedName>
        <fullName evidence="3">Lipoprotein</fullName>
    </recommendedName>
</protein>
<proteinExistence type="predicted"/>
<evidence type="ECO:0008006" key="3">
    <source>
        <dbReference type="Google" id="ProtNLM"/>
    </source>
</evidence>
<dbReference type="EMBL" id="DVOR01000163">
    <property type="protein sequence ID" value="HIV09476.1"/>
    <property type="molecule type" value="Genomic_DNA"/>
</dbReference>
<reference evidence="1" key="1">
    <citation type="submission" date="2020-10" db="EMBL/GenBank/DDBJ databases">
        <authorList>
            <person name="Gilroy R."/>
        </authorList>
    </citation>
    <scope>NUCLEOTIDE SEQUENCE</scope>
    <source>
        <strain evidence="1">35461</strain>
    </source>
</reference>
<organism evidence="1 2">
    <name type="scientific">Candidatus Spyradenecus faecavium</name>
    <dbReference type="NCBI Taxonomy" id="2840947"/>
    <lineage>
        <taxon>Bacteria</taxon>
        <taxon>Pseudomonadati</taxon>
        <taxon>Lentisphaerota</taxon>
        <taxon>Lentisphaeria</taxon>
        <taxon>Lentisphaerales</taxon>
        <taxon>Lentisphaeraceae</taxon>
        <taxon>Lentisphaeraceae incertae sedis</taxon>
        <taxon>Candidatus Spyradenecus</taxon>
    </lineage>
</organism>
<gene>
    <name evidence="1" type="ORF">IAC79_05120</name>
</gene>
<evidence type="ECO:0000313" key="1">
    <source>
        <dbReference type="EMBL" id="HIV09476.1"/>
    </source>
</evidence>
<evidence type="ECO:0000313" key="2">
    <source>
        <dbReference type="Proteomes" id="UP000886845"/>
    </source>
</evidence>
<sequence>MKKANAFAVAAVAAVVALTGCQSINTSDAGGLTINPKTVCPVDAYRPTYKVDSATPVTGNAKIHSLFGIFTWGGAGTADYADFAGDSFLAKIFPSAKAKGAKAAVYNACVANDCDALVASRYTVKATDYIVYAQYDITVEGYPVSQTGIETIKPVPYYIDAGGKVVILDKFVNMVNVAPGTAPKEEGWLF</sequence>